<evidence type="ECO:0000256" key="2">
    <source>
        <dbReference type="SAM" id="SignalP"/>
    </source>
</evidence>
<comment type="caution">
    <text evidence="3">The sequence shown here is derived from an EMBL/GenBank/DDBJ whole genome shotgun (WGS) entry which is preliminary data.</text>
</comment>
<feature type="compositionally biased region" description="Low complexity" evidence="1">
    <location>
        <begin position="31"/>
        <end position="47"/>
    </location>
</feature>
<evidence type="ECO:0008006" key="5">
    <source>
        <dbReference type="Google" id="ProtNLM"/>
    </source>
</evidence>
<gene>
    <name evidence="3" type="ORF">H9865_03830</name>
</gene>
<proteinExistence type="predicted"/>
<dbReference type="PROSITE" id="PS51257">
    <property type="entry name" value="PROKAR_LIPOPROTEIN"/>
    <property type="match status" value="1"/>
</dbReference>
<keyword evidence="2" id="KW-0732">Signal</keyword>
<organism evidence="3 4">
    <name type="scientific">Candidatus Allofournierella pullicola</name>
    <dbReference type="NCBI Taxonomy" id="2838596"/>
    <lineage>
        <taxon>Bacteria</taxon>
        <taxon>Bacillati</taxon>
        <taxon>Bacillota</taxon>
        <taxon>Clostridia</taxon>
        <taxon>Eubacteriales</taxon>
        <taxon>Oscillospiraceae</taxon>
        <taxon>Allofournierella</taxon>
    </lineage>
</organism>
<protein>
    <recommendedName>
        <fullName evidence="5">Lipoprotein</fullName>
    </recommendedName>
</protein>
<feature type="signal peptide" evidence="2">
    <location>
        <begin position="1"/>
        <end position="21"/>
    </location>
</feature>
<evidence type="ECO:0000313" key="3">
    <source>
        <dbReference type="EMBL" id="HIX05225.1"/>
    </source>
</evidence>
<evidence type="ECO:0000256" key="1">
    <source>
        <dbReference type="SAM" id="MobiDB-lite"/>
    </source>
</evidence>
<name>A0A9D1V320_9FIRM</name>
<dbReference type="EMBL" id="DXFW01000012">
    <property type="protein sequence ID" value="HIX05225.1"/>
    <property type="molecule type" value="Genomic_DNA"/>
</dbReference>
<dbReference type="Proteomes" id="UP000824193">
    <property type="component" value="Unassembled WGS sequence"/>
</dbReference>
<reference evidence="3" key="1">
    <citation type="journal article" date="2021" name="PeerJ">
        <title>Extensive microbial diversity within the chicken gut microbiome revealed by metagenomics and culture.</title>
        <authorList>
            <person name="Gilroy R."/>
            <person name="Ravi A."/>
            <person name="Getino M."/>
            <person name="Pursley I."/>
            <person name="Horton D.L."/>
            <person name="Alikhan N.F."/>
            <person name="Baker D."/>
            <person name="Gharbi K."/>
            <person name="Hall N."/>
            <person name="Watson M."/>
            <person name="Adriaenssens E.M."/>
            <person name="Foster-Nyarko E."/>
            <person name="Jarju S."/>
            <person name="Secka A."/>
            <person name="Antonio M."/>
            <person name="Oren A."/>
            <person name="Chaudhuri R.R."/>
            <person name="La Ragione R."/>
            <person name="Hildebrand F."/>
            <person name="Pallen M.J."/>
        </authorList>
    </citation>
    <scope>NUCLEOTIDE SEQUENCE</scope>
    <source>
        <strain evidence="3">2239</strain>
    </source>
</reference>
<dbReference type="AlphaFoldDB" id="A0A9D1V320"/>
<feature type="region of interest" description="Disordered" evidence="1">
    <location>
        <begin position="31"/>
        <end position="58"/>
    </location>
</feature>
<feature type="chain" id="PRO_5039677117" description="Lipoprotein" evidence="2">
    <location>
        <begin position="22"/>
        <end position="318"/>
    </location>
</feature>
<accession>A0A9D1V320</accession>
<evidence type="ECO:0000313" key="4">
    <source>
        <dbReference type="Proteomes" id="UP000824193"/>
    </source>
</evidence>
<sequence>MKKFVLPVLALCLLAALAGCAASPASSLSAPGGAASSASAGSSAPSGEVPGPTPEDPEEARLLGLAQEASGREMTCHLYLDMDRDGAAELLGVCLNPDTDLYEVWYCSSDGQTCALAEQDEESMESCFLEPLTLDGETHVAVNRGLGNNSNRFSILALQEGKVNCLVRWQPGMVTMTDAGDLLVKTFSLNAFYDTAVGGTIGLGETQSYLFYRDGTYGEYGAVELTEEEFNALQGAQDLMAGIEHALRFKKAERMECRYFLRANGILQVQCDLHASEGGVEYGFFTARCQDGAVDPASMGSFVGGQLESPLTSLEVVY</sequence>
<reference evidence="3" key="2">
    <citation type="submission" date="2021-04" db="EMBL/GenBank/DDBJ databases">
        <authorList>
            <person name="Gilroy R."/>
        </authorList>
    </citation>
    <scope>NUCLEOTIDE SEQUENCE</scope>
    <source>
        <strain evidence="3">2239</strain>
    </source>
</reference>